<evidence type="ECO:0000256" key="1">
    <source>
        <dbReference type="SAM" id="Phobius"/>
    </source>
</evidence>
<name>A0A2H3DA70_ARMGA</name>
<keyword evidence="1" id="KW-1133">Transmembrane helix</keyword>
<keyword evidence="1" id="KW-0472">Membrane</keyword>
<accession>A0A2H3DA70</accession>
<reference evidence="3" key="1">
    <citation type="journal article" date="2017" name="Nat. Ecol. Evol.">
        <title>Genome expansion and lineage-specific genetic innovations in the forest pathogenic fungi Armillaria.</title>
        <authorList>
            <person name="Sipos G."/>
            <person name="Prasanna A.N."/>
            <person name="Walter M.C."/>
            <person name="O'Connor E."/>
            <person name="Balint B."/>
            <person name="Krizsan K."/>
            <person name="Kiss B."/>
            <person name="Hess J."/>
            <person name="Varga T."/>
            <person name="Slot J."/>
            <person name="Riley R."/>
            <person name="Boka B."/>
            <person name="Rigling D."/>
            <person name="Barry K."/>
            <person name="Lee J."/>
            <person name="Mihaltcheva S."/>
            <person name="LaButti K."/>
            <person name="Lipzen A."/>
            <person name="Waldron R."/>
            <person name="Moloney N.M."/>
            <person name="Sperisen C."/>
            <person name="Kredics L."/>
            <person name="Vagvoelgyi C."/>
            <person name="Patrignani A."/>
            <person name="Fitzpatrick D."/>
            <person name="Nagy I."/>
            <person name="Doyle S."/>
            <person name="Anderson J.B."/>
            <person name="Grigoriev I.V."/>
            <person name="Gueldener U."/>
            <person name="Muensterkoetter M."/>
            <person name="Nagy L.G."/>
        </authorList>
    </citation>
    <scope>NUCLEOTIDE SEQUENCE [LARGE SCALE GENOMIC DNA]</scope>
    <source>
        <strain evidence="3">Ar21-2</strain>
    </source>
</reference>
<evidence type="ECO:0000313" key="2">
    <source>
        <dbReference type="EMBL" id="PBK92145.1"/>
    </source>
</evidence>
<keyword evidence="3" id="KW-1185">Reference proteome</keyword>
<dbReference type="AlphaFoldDB" id="A0A2H3DA70"/>
<sequence>MFVRRPAPGSLSATTHSLLLHNAPYYDDCCQLWTSPYSCLCRAIRRMLLHFYAVISFAALYVSSVLWISWDRASMDMKTVFLNFCQFYDAGTAKLVYVADSQYILHPSPFVWVRSRETLHSFRHYDVSHSGRALRGLRCYYEVY</sequence>
<proteinExistence type="predicted"/>
<dbReference type="Proteomes" id="UP000217790">
    <property type="component" value="Unassembled WGS sequence"/>
</dbReference>
<feature type="transmembrane region" description="Helical" evidence="1">
    <location>
        <begin position="49"/>
        <end position="70"/>
    </location>
</feature>
<evidence type="ECO:0000313" key="3">
    <source>
        <dbReference type="Proteomes" id="UP000217790"/>
    </source>
</evidence>
<gene>
    <name evidence="2" type="ORF">ARMGADRAFT_179172</name>
</gene>
<dbReference type="EMBL" id="KZ293659">
    <property type="protein sequence ID" value="PBK92145.1"/>
    <property type="molecule type" value="Genomic_DNA"/>
</dbReference>
<organism evidence="2 3">
    <name type="scientific">Armillaria gallica</name>
    <name type="common">Bulbous honey fungus</name>
    <name type="synonym">Armillaria bulbosa</name>
    <dbReference type="NCBI Taxonomy" id="47427"/>
    <lineage>
        <taxon>Eukaryota</taxon>
        <taxon>Fungi</taxon>
        <taxon>Dikarya</taxon>
        <taxon>Basidiomycota</taxon>
        <taxon>Agaricomycotina</taxon>
        <taxon>Agaricomycetes</taxon>
        <taxon>Agaricomycetidae</taxon>
        <taxon>Agaricales</taxon>
        <taxon>Marasmiineae</taxon>
        <taxon>Physalacriaceae</taxon>
        <taxon>Armillaria</taxon>
    </lineage>
</organism>
<keyword evidence="1" id="KW-0812">Transmembrane</keyword>
<dbReference type="InParanoid" id="A0A2H3DA70"/>
<protein>
    <submittedName>
        <fullName evidence="2">Uncharacterized protein</fullName>
    </submittedName>
</protein>